<feature type="compositionally biased region" description="Basic and acidic residues" evidence="2">
    <location>
        <begin position="471"/>
        <end position="480"/>
    </location>
</feature>
<protein>
    <recommendedName>
        <fullName evidence="5">Chromosome segregation ATPase</fullName>
    </recommendedName>
</protein>
<reference evidence="3 4" key="1">
    <citation type="submission" date="2020-07" db="EMBL/GenBank/DDBJ databases">
        <title>Sequencing the genomes of 1000 actinobacteria strains.</title>
        <authorList>
            <person name="Klenk H.-P."/>
        </authorList>
    </citation>
    <scope>NUCLEOTIDE SEQUENCE [LARGE SCALE GENOMIC DNA]</scope>
    <source>
        <strain evidence="3 4">DSM 42178</strain>
    </source>
</reference>
<dbReference type="EMBL" id="JACBZD010000001">
    <property type="protein sequence ID" value="NYI07487.1"/>
    <property type="molecule type" value="Genomic_DNA"/>
</dbReference>
<feature type="region of interest" description="Disordered" evidence="2">
    <location>
        <begin position="1131"/>
        <end position="1153"/>
    </location>
</feature>
<feature type="coiled-coil region" evidence="1">
    <location>
        <begin position="883"/>
        <end position="952"/>
    </location>
</feature>
<keyword evidence="4" id="KW-1185">Reference proteome</keyword>
<name>A0A853A046_9ACTN</name>
<feature type="region of interest" description="Disordered" evidence="2">
    <location>
        <begin position="471"/>
        <end position="546"/>
    </location>
</feature>
<feature type="coiled-coil region" evidence="1">
    <location>
        <begin position="1315"/>
        <end position="1342"/>
    </location>
</feature>
<accession>A0A853A046</accession>
<feature type="region of interest" description="Disordered" evidence="2">
    <location>
        <begin position="1215"/>
        <end position="1234"/>
    </location>
</feature>
<feature type="region of interest" description="Disordered" evidence="2">
    <location>
        <begin position="1011"/>
        <end position="1035"/>
    </location>
</feature>
<dbReference type="RefSeq" id="WP_179815892.1">
    <property type="nucleotide sequence ID" value="NZ_JACBZD010000001.1"/>
</dbReference>
<sequence>MYELSRIRLYSIGPAGARYADTVLDLRGVGAPVPEPAPTQAELFGPAGQDTPEAAGPPRRPAPAGVLFLENGGGKSVLLKLIFSVMLPGHRNTLGGASSGVLRKFLLADDCGHVALEWQHTRTGEPIVVGKVSEWRGHQVSSDPRRFAEAWYSFRPGPGLTLDTLPVAQFTTDRGTTERPREGTSTARGRRRTMKGFRDALTEAGKAYPHLDVHWEEIHERWNEHLGELGLDPELFRYQREMNADEGEAAGLFAVKNDADFTDLLLRAVTDNRDTDGLADLVHGFAAKLGRRDELAAERDFTAGSVDLLNTIVDATATRAERRGAHRAAERRTRRLARSLAARAAVERARAADLDEQVGTAAEDVAAAETARAAAAEIVAELAHRHAALGLAAGEKEAAAARRELADARTLHQAWQATETVLRQRAAADRGERVAAAIREAERDAAPALAARNQAAARLVRALRAAADRAEARAEQEEQRAAALQDDSDTAHRDATTAATAAQKARSEADHLRTRLAEVEEETRAAVEAGWLPQPEPGADGTSTDPARAALGAAEDEKAATTAWEQARAAADTAAARVRELTSDLGRADLAAARAADAAASAQRALDDELRTARALAAEPRLAALLDLQPAPTADDQRPDENRPDGPHPADAEPTHLTPDLLDRSADALRELLDDALAAAERRLFDLRTAAADDSRILAALGDGGLLPPGPDVLAAVEYLGEHGVPALPGWRYLAQSVDPADHARVLADHPELVDGVIVTDPASLRRAREALDAAALLPRSALAVGTAAALLAPRPRATATTGAPHGADGADGTLALEEQTFLVPPNPAMHDERAADAERHALRERVAAREEDIRRRAADLAADRALAGRLATWRSGCPAGRLAELRSDLDACVDAAAEAEERAASVRAALAEAEEQRSATARVLADREHAAQQARRRADALAGLAHRLRERHAWTRRTRELAEEVAQQEQLVTECRARARAADEDRRAAQRAADDARRTAHALRAERAEIAGAADTEDTAETADTEQPTTPDSLPALREAYRTAARLYEKVGVGADLRAEQARAESEESAASAELARLTQKVRRRAEELLQGPDGADGPSRLAAAARADALVQTLESRVSEATEALGRLRGEAERHAPPGGAEHHTELPADRVPTDVPHARALLRAAGAELGERTEEVATARARHAELVRTHTDAEASAAAFEELAAGLRDQLPSADPEEEAEAAGRAPEPFEGTLAEARAAGVEARRALRAAAADLATAEATVRESSDRLVRHANSVRFEQVRTPARQQIRELPAAALPDHAAAWAAAFAPRLRVLTDELAQLERNRDSIVDRLRGLVETSLATLRSAQRLSQLPDGLGEWSGQEFLRIRFDDPDHATLVERLGEVIDDVTRTAVRKNSDLRRDGMSLLLRGVAAALQPKGVSVEILKPDAVLRAERVPVGQMGDVFSGGQLLTAAIALYCTMAALRSNDRGRARHRHAGTLFLDNPIGRANATYLLELQRAVADALGVQLLYTTGLFDTTALAEFPLIIRLRNDADLRMGQKFISVEEHLRPGLPGAPDNPAVHGEVTATRVYRRSEETAS</sequence>
<feature type="compositionally biased region" description="Acidic residues" evidence="2">
    <location>
        <begin position="1016"/>
        <end position="1025"/>
    </location>
</feature>
<evidence type="ECO:0000256" key="2">
    <source>
        <dbReference type="SAM" id="MobiDB-lite"/>
    </source>
</evidence>
<dbReference type="Proteomes" id="UP000567795">
    <property type="component" value="Unassembled WGS sequence"/>
</dbReference>
<feature type="compositionally biased region" description="Basic and acidic residues" evidence="2">
    <location>
        <begin position="635"/>
        <end position="654"/>
    </location>
</feature>
<evidence type="ECO:0000313" key="3">
    <source>
        <dbReference type="EMBL" id="NYI07487.1"/>
    </source>
</evidence>
<evidence type="ECO:0008006" key="5">
    <source>
        <dbReference type="Google" id="ProtNLM"/>
    </source>
</evidence>
<keyword evidence="1" id="KW-0175">Coiled coil</keyword>
<feature type="coiled-coil region" evidence="1">
    <location>
        <begin position="980"/>
        <end position="1007"/>
    </location>
</feature>
<proteinExistence type="predicted"/>
<feature type="region of interest" description="Disordered" evidence="2">
    <location>
        <begin position="31"/>
        <end position="60"/>
    </location>
</feature>
<comment type="caution">
    <text evidence="3">The sequence shown here is derived from an EMBL/GenBank/DDBJ whole genome shotgun (WGS) entry which is preliminary data.</text>
</comment>
<feature type="compositionally biased region" description="Basic and acidic residues" evidence="2">
    <location>
        <begin position="505"/>
        <end position="525"/>
    </location>
</feature>
<feature type="region of interest" description="Disordered" evidence="2">
    <location>
        <begin position="625"/>
        <end position="658"/>
    </location>
</feature>
<gene>
    <name evidence="3" type="ORF">FHU37_004430</name>
</gene>
<evidence type="ECO:0000313" key="4">
    <source>
        <dbReference type="Proteomes" id="UP000567795"/>
    </source>
</evidence>
<organism evidence="3 4">
    <name type="scientific">Allostreptomyces psammosilenae</name>
    <dbReference type="NCBI Taxonomy" id="1892865"/>
    <lineage>
        <taxon>Bacteria</taxon>
        <taxon>Bacillati</taxon>
        <taxon>Actinomycetota</taxon>
        <taxon>Actinomycetes</taxon>
        <taxon>Kitasatosporales</taxon>
        <taxon>Streptomycetaceae</taxon>
        <taxon>Allostreptomyces</taxon>
    </lineage>
</organism>
<evidence type="ECO:0000256" key="1">
    <source>
        <dbReference type="SAM" id="Coils"/>
    </source>
</evidence>